<comment type="cofactor">
    <cofactor evidence="1">
        <name>Mg(2+)</name>
        <dbReference type="ChEBI" id="CHEBI:18420"/>
    </cofactor>
</comment>
<dbReference type="InterPro" id="IPR000086">
    <property type="entry name" value="NUDIX_hydrolase_dom"/>
</dbReference>
<dbReference type="PANTHER" id="PTHR43046">
    <property type="entry name" value="GDP-MANNOSE MANNOSYL HYDROLASE"/>
    <property type="match status" value="1"/>
</dbReference>
<evidence type="ECO:0000256" key="3">
    <source>
        <dbReference type="ARBA" id="ARBA00022842"/>
    </source>
</evidence>
<feature type="region of interest" description="Disordered" evidence="4">
    <location>
        <begin position="163"/>
        <end position="185"/>
    </location>
</feature>
<dbReference type="EMBL" id="JAVRER010000017">
    <property type="protein sequence ID" value="MDT0416514.1"/>
    <property type="molecule type" value="Genomic_DNA"/>
</dbReference>
<reference evidence="7" key="1">
    <citation type="submission" date="2023-07" db="EMBL/GenBank/DDBJ databases">
        <title>30 novel species of actinomycetes from the DSMZ collection.</title>
        <authorList>
            <person name="Nouioui I."/>
        </authorList>
    </citation>
    <scope>NUCLEOTIDE SEQUENCE [LARGE SCALE GENOMIC DNA]</scope>
    <source>
        <strain evidence="7">DSM 41982</strain>
    </source>
</reference>
<organism evidence="6 7">
    <name type="scientific">Streptomyces evansiae</name>
    <dbReference type="NCBI Taxonomy" id="3075535"/>
    <lineage>
        <taxon>Bacteria</taxon>
        <taxon>Bacillati</taxon>
        <taxon>Actinomycetota</taxon>
        <taxon>Actinomycetes</taxon>
        <taxon>Kitasatosporales</taxon>
        <taxon>Streptomycetaceae</taxon>
        <taxon>Streptomyces</taxon>
    </lineage>
</organism>
<dbReference type="InterPro" id="IPR020084">
    <property type="entry name" value="NUDIX_hydrolase_CS"/>
</dbReference>
<feature type="domain" description="Nudix hydrolase" evidence="5">
    <location>
        <begin position="22"/>
        <end position="157"/>
    </location>
</feature>
<evidence type="ECO:0000256" key="2">
    <source>
        <dbReference type="ARBA" id="ARBA00022801"/>
    </source>
</evidence>
<dbReference type="CDD" id="cd18876">
    <property type="entry name" value="NUDIX_Hydrolase"/>
    <property type="match status" value="1"/>
</dbReference>
<evidence type="ECO:0000259" key="5">
    <source>
        <dbReference type="PROSITE" id="PS51462"/>
    </source>
</evidence>
<dbReference type="InterPro" id="IPR015797">
    <property type="entry name" value="NUDIX_hydrolase-like_dom_sf"/>
</dbReference>
<proteinExistence type="predicted"/>
<evidence type="ECO:0000256" key="1">
    <source>
        <dbReference type="ARBA" id="ARBA00001946"/>
    </source>
</evidence>
<dbReference type="EC" id="3.6.-.-" evidence="6"/>
<sequence>MTDEEPRGTALTPAAYGASRAVLWTGVSALFTDAGGRVLLERVDYRPHCLLPGGAVEAGEPPSAALAREVREELGLDRVFTRVLALEWVPPTLPGMGGTGFPGEHLYVYEGGTLSPADLAAVVLPPREVTGLEWARPEELGAYMVASDVPRVRAALAARGAGGPVVLEDGRPPGGAGKRGGHTDT</sequence>
<evidence type="ECO:0000313" key="6">
    <source>
        <dbReference type="EMBL" id="MDT0416514.1"/>
    </source>
</evidence>
<accession>A0ABD5E5F1</accession>
<evidence type="ECO:0000313" key="7">
    <source>
        <dbReference type="Proteomes" id="UP001183607"/>
    </source>
</evidence>
<evidence type="ECO:0000256" key="4">
    <source>
        <dbReference type="SAM" id="MobiDB-lite"/>
    </source>
</evidence>
<comment type="caution">
    <text evidence="6">The sequence shown here is derived from an EMBL/GenBank/DDBJ whole genome shotgun (WGS) entry which is preliminary data.</text>
</comment>
<keyword evidence="2 6" id="KW-0378">Hydrolase</keyword>
<gene>
    <name evidence="6" type="ORF">RM574_13555</name>
</gene>
<dbReference type="PANTHER" id="PTHR43046:SF12">
    <property type="entry name" value="GDP-MANNOSE MANNOSYL HYDROLASE"/>
    <property type="match status" value="1"/>
</dbReference>
<protein>
    <submittedName>
        <fullName evidence="6">NUDIX hydrolase</fullName>
        <ecNumber evidence="6">3.6.-.-</ecNumber>
    </submittedName>
</protein>
<dbReference type="Pfam" id="PF00293">
    <property type="entry name" value="NUDIX"/>
    <property type="match status" value="1"/>
</dbReference>
<dbReference type="Gene3D" id="3.90.79.10">
    <property type="entry name" value="Nucleoside Triphosphate Pyrophosphohydrolase"/>
    <property type="match status" value="1"/>
</dbReference>
<keyword evidence="3" id="KW-0460">Magnesium</keyword>
<dbReference type="Proteomes" id="UP001183607">
    <property type="component" value="Unassembled WGS sequence"/>
</dbReference>
<dbReference type="PROSITE" id="PS51462">
    <property type="entry name" value="NUDIX"/>
    <property type="match status" value="1"/>
</dbReference>
<dbReference type="RefSeq" id="WP_095681917.1">
    <property type="nucleotide sequence ID" value="NZ_JAVRER010000017.1"/>
</dbReference>
<dbReference type="PROSITE" id="PS00893">
    <property type="entry name" value="NUDIX_BOX"/>
    <property type="match status" value="1"/>
</dbReference>
<name>A0ABD5E5F1_9ACTN</name>
<dbReference type="GO" id="GO:0016787">
    <property type="term" value="F:hydrolase activity"/>
    <property type="evidence" value="ECO:0007669"/>
    <property type="project" value="UniProtKB-KW"/>
</dbReference>
<dbReference type="AlphaFoldDB" id="A0ABD5E5F1"/>
<dbReference type="SUPFAM" id="SSF55811">
    <property type="entry name" value="Nudix"/>
    <property type="match status" value="1"/>
</dbReference>